<feature type="domain" description="OmpR/PhoB-type" evidence="4">
    <location>
        <begin position="885"/>
        <end position="958"/>
    </location>
</feature>
<dbReference type="SUPFAM" id="SSF81901">
    <property type="entry name" value="HCP-like"/>
    <property type="match status" value="1"/>
</dbReference>
<feature type="repeat" description="TPR" evidence="3">
    <location>
        <begin position="519"/>
        <end position="552"/>
    </location>
</feature>
<dbReference type="PANTHER" id="PTHR35807:SF2">
    <property type="entry name" value="TRANSCRIPTIONAL ACTIVATOR DOMAIN"/>
    <property type="match status" value="1"/>
</dbReference>
<keyword evidence="2" id="KW-0238">DNA-binding</keyword>
<evidence type="ECO:0000256" key="3">
    <source>
        <dbReference type="PROSITE-ProRule" id="PRU00339"/>
    </source>
</evidence>
<dbReference type="SMART" id="SM01043">
    <property type="entry name" value="BTAD"/>
    <property type="match status" value="1"/>
</dbReference>
<dbReference type="Pfam" id="PF13191">
    <property type="entry name" value="AAA_16"/>
    <property type="match status" value="1"/>
</dbReference>
<dbReference type="PANTHER" id="PTHR35807">
    <property type="entry name" value="TRANSCRIPTIONAL REGULATOR REDD-RELATED"/>
    <property type="match status" value="1"/>
</dbReference>
<dbReference type="Gene3D" id="1.25.40.10">
    <property type="entry name" value="Tetratricopeptide repeat domain"/>
    <property type="match status" value="4"/>
</dbReference>
<dbReference type="SUPFAM" id="SSF52540">
    <property type="entry name" value="P-loop containing nucleoside triphosphate hydrolases"/>
    <property type="match status" value="1"/>
</dbReference>
<comment type="similarity">
    <text evidence="1">Belongs to the AfsR/DnrI/RedD regulatory family.</text>
</comment>
<dbReference type="SMART" id="SM00862">
    <property type="entry name" value="Trans_reg_C"/>
    <property type="match status" value="1"/>
</dbReference>
<dbReference type="GO" id="GO:0003677">
    <property type="term" value="F:DNA binding"/>
    <property type="evidence" value="ECO:0007669"/>
    <property type="project" value="UniProtKB-KW"/>
</dbReference>
<dbReference type="InterPro" id="IPR059106">
    <property type="entry name" value="WHD_MalT"/>
</dbReference>
<dbReference type="InterPro" id="IPR036388">
    <property type="entry name" value="WH-like_DNA-bd_sf"/>
</dbReference>
<evidence type="ECO:0000256" key="1">
    <source>
        <dbReference type="ARBA" id="ARBA00005820"/>
    </source>
</evidence>
<evidence type="ECO:0000256" key="2">
    <source>
        <dbReference type="ARBA" id="ARBA00023125"/>
    </source>
</evidence>
<dbReference type="Pfam" id="PF00486">
    <property type="entry name" value="Trans_reg_C"/>
    <property type="match status" value="1"/>
</dbReference>
<dbReference type="Pfam" id="PF17874">
    <property type="entry name" value="TPR_MalT"/>
    <property type="match status" value="1"/>
</dbReference>
<dbReference type="InterPro" id="IPR011989">
    <property type="entry name" value="ARM-like"/>
</dbReference>
<dbReference type="InterPro" id="IPR019734">
    <property type="entry name" value="TPR_rpt"/>
</dbReference>
<dbReference type="Gene3D" id="3.40.50.300">
    <property type="entry name" value="P-loop containing nucleotide triphosphate hydrolases"/>
    <property type="match status" value="1"/>
</dbReference>
<dbReference type="PROSITE" id="PS50005">
    <property type="entry name" value="TPR"/>
    <property type="match status" value="1"/>
</dbReference>
<evidence type="ECO:0000259" key="5">
    <source>
        <dbReference type="SMART" id="SM01043"/>
    </source>
</evidence>
<protein>
    <submittedName>
        <fullName evidence="6">Putative Transcriptional activator domain protein</fullName>
    </submittedName>
</protein>
<dbReference type="Gene3D" id="1.10.10.10">
    <property type="entry name" value="Winged helix-like DNA-binding domain superfamily/Winged helix DNA-binding domain"/>
    <property type="match status" value="1"/>
</dbReference>
<feature type="domain" description="Bacterial transcriptional activator" evidence="5">
    <location>
        <begin position="965"/>
        <end position="1107"/>
    </location>
</feature>
<dbReference type="SUPFAM" id="SSF48371">
    <property type="entry name" value="ARM repeat"/>
    <property type="match status" value="1"/>
</dbReference>
<dbReference type="InterPro" id="IPR041664">
    <property type="entry name" value="AAA_16"/>
</dbReference>
<dbReference type="InterPro" id="IPR027417">
    <property type="entry name" value="P-loop_NTPase"/>
</dbReference>
<name>A0A212LY82_9FIRM</name>
<dbReference type="Pfam" id="PF03704">
    <property type="entry name" value="BTAD"/>
    <property type="match status" value="1"/>
</dbReference>
<dbReference type="Pfam" id="PF25873">
    <property type="entry name" value="WHD_MalT"/>
    <property type="match status" value="1"/>
</dbReference>
<dbReference type="EMBL" id="FMJE01000005">
    <property type="protein sequence ID" value="SCM82492.1"/>
    <property type="molecule type" value="Genomic_DNA"/>
</dbReference>
<reference evidence="6" key="1">
    <citation type="submission" date="2016-08" db="EMBL/GenBank/DDBJ databases">
        <authorList>
            <person name="Seilhamer J.J."/>
        </authorList>
    </citation>
    <scope>NUCLEOTIDE SEQUENCE</scope>
    <source>
        <strain evidence="6">86</strain>
    </source>
</reference>
<dbReference type="GO" id="GO:0000160">
    <property type="term" value="P:phosphorelay signal transduction system"/>
    <property type="evidence" value="ECO:0007669"/>
    <property type="project" value="InterPro"/>
</dbReference>
<dbReference type="SUPFAM" id="SSF46894">
    <property type="entry name" value="C-terminal effector domain of the bipartite response regulators"/>
    <property type="match status" value="1"/>
</dbReference>
<evidence type="ECO:0000259" key="4">
    <source>
        <dbReference type="SMART" id="SM00862"/>
    </source>
</evidence>
<dbReference type="Gene3D" id="1.25.10.10">
    <property type="entry name" value="Leucine-rich Repeat Variant"/>
    <property type="match status" value="1"/>
</dbReference>
<dbReference type="SUPFAM" id="SSF48452">
    <property type="entry name" value="TPR-like"/>
    <property type="match status" value="2"/>
</dbReference>
<dbReference type="GO" id="GO:0006355">
    <property type="term" value="P:regulation of DNA-templated transcription"/>
    <property type="evidence" value="ECO:0007669"/>
    <property type="project" value="InterPro"/>
</dbReference>
<dbReference type="SMART" id="SM00028">
    <property type="entry name" value="TPR"/>
    <property type="match status" value="6"/>
</dbReference>
<accession>A0A212LY82</accession>
<dbReference type="RefSeq" id="WP_288185158.1">
    <property type="nucleotide sequence ID" value="NZ_LT608335.1"/>
</dbReference>
<dbReference type="InterPro" id="IPR041617">
    <property type="entry name" value="TPR_MalT"/>
</dbReference>
<evidence type="ECO:0000313" key="6">
    <source>
        <dbReference type="EMBL" id="SCM82492.1"/>
    </source>
</evidence>
<dbReference type="InterPro" id="IPR005158">
    <property type="entry name" value="BTAD"/>
</dbReference>
<sequence>MSDLLLLKLMPPRRGSGTIERSGLIKKIAGGGHQFVLLTAPAGYGKTTTMLQLADTAGRTLVWYQLDAYDNDPAVFLRYLTAGIARQLPGFGQQVLPLFAGDFEGRLRLLLTAFVNELYRWEQVPIVLALDDYHEITALFVHRFLEELLDHLPEHVHVMIASRTMPPLDLSQLKASGFVKTVRAGELRFSGEELRVYLTGRGSRFACEDLELLERKVEGWPAAVKFLADLSCLDSPSLFPGGSNTETYEYLAAQVMSRQPDKVVDFLKKTAVLETVTAAACDWLLARQDSRQMLELLEKQNLFLVPLADSGNAYRYHQLFREFLLDQLGNERQFWQRQAGIMARECGELSLAAEYFRAAGAQDELKAILAEAARQALTQGRWQTLSRWLTTLEESDLTDDPWLSLYRAKVEMFQGRLDEAEKWLNKAAPFFLDSGSQQGLTETRLLQARVLRCRGRFAESLSLLEQVLHQLPLADNTRVDLPLERSSCLLYTGHFREAEAVLVSAFAAAKRRNDKYAKAHILEGLGHVYWMQGDYPRALRMYNKTTERLPEWFMPSYHMQDYIAFIYLDWGEWEKALDYAKRNVAIKENFDLTDALPSAYGQLSSIYCSRGEWTLAEEYCKRSVEFVRENNGDHIYSALSLALWSECLGLQGRWIEAREKAMEALTEVGPYYVLAQDVCLLLGSLSFIHTGELQQGREMLSTAVNRFDQYGFMRGQCYGYAFQAWLAVSEGKAETAREYTEKVLELAARHNFLNVFLTHYELLQPVLQLGLENGVEVAFIQRILARKLEKAVPLLTCLAKHHDPKVRSRVIAPLAEILGVHAATVITALAKDTDMAVRQSARLAAQRLGIPAAQEDNTPGVFSVSLQVNMLGRFTVFVQDAELGKTGWRTAKTQDLLAYLLHKGEPVSREQIQEDLWPDMDAENAANIFHVTLHRLRKLLNKSNCPDMLAYSGKRYALQWAGFSSDIQEFQEQAAAGLYQDIAMEEKVHCLKQAAALYRGDYLEGMDYPWLFYGREKFRNLYAEIEITLARYYLDARLYAVALERLQIMEAADPFNEEVQAMLIKAYYGQGNRKALVRQYQKTEVVFREELGLRPSPELQALYAKLVK</sequence>
<dbReference type="InterPro" id="IPR016032">
    <property type="entry name" value="Sig_transdc_resp-reg_C-effctor"/>
</dbReference>
<proteinExistence type="inferred from homology"/>
<dbReference type="InterPro" id="IPR016024">
    <property type="entry name" value="ARM-type_fold"/>
</dbReference>
<dbReference type="AlphaFoldDB" id="A0A212LY82"/>
<dbReference type="InterPro" id="IPR001867">
    <property type="entry name" value="OmpR/PhoB-type_DNA-bd"/>
</dbReference>
<organism evidence="6">
    <name type="scientific">uncultured Sporomusa sp</name>
    <dbReference type="NCBI Taxonomy" id="307249"/>
    <lineage>
        <taxon>Bacteria</taxon>
        <taxon>Bacillati</taxon>
        <taxon>Bacillota</taxon>
        <taxon>Negativicutes</taxon>
        <taxon>Selenomonadales</taxon>
        <taxon>Sporomusaceae</taxon>
        <taxon>Sporomusa</taxon>
        <taxon>environmental samples</taxon>
    </lineage>
</organism>
<dbReference type="InterPro" id="IPR051677">
    <property type="entry name" value="AfsR-DnrI-RedD_regulator"/>
</dbReference>
<gene>
    <name evidence="6" type="ORF">KL86SPO_50263</name>
</gene>
<dbReference type="InterPro" id="IPR011990">
    <property type="entry name" value="TPR-like_helical_dom_sf"/>
</dbReference>
<keyword evidence="3" id="KW-0802">TPR repeat</keyword>